<reference evidence="2 3" key="1">
    <citation type="journal article" date="2018" name="Genet. Mol. Biol.">
        <title>The genome sequence of Dyella jiangningensis FCAV SCS01 from a lignocellulose-decomposing microbial consortium metagenome reveals potential for biotechnological applications.</title>
        <authorList>
            <person name="Desiderato J.G."/>
            <person name="Alvarenga D.O."/>
            <person name="Constancio M.T.L."/>
            <person name="Alves L.M.C."/>
            <person name="Varani A.M."/>
        </authorList>
    </citation>
    <scope>NUCLEOTIDE SEQUENCE [LARGE SCALE GENOMIC DNA]</scope>
    <source>
        <strain evidence="2 3">FCAV SCS01</strain>
    </source>
</reference>
<dbReference type="PRINTS" id="PR00744">
    <property type="entry name" value="GLHYDRLASE37"/>
</dbReference>
<dbReference type="PANTHER" id="PTHR23403:SF6">
    <property type="entry name" value="CYTOSOLIC NEUTRAL TREHALASE-RELATED"/>
    <property type="match status" value="1"/>
</dbReference>
<keyword evidence="1" id="KW-0732">Signal</keyword>
<protein>
    <submittedName>
        <fullName evidence="2">Trehalase</fullName>
    </submittedName>
</protein>
<dbReference type="Gene3D" id="1.50.10.10">
    <property type="match status" value="1"/>
</dbReference>
<dbReference type="InterPro" id="IPR012341">
    <property type="entry name" value="6hp_glycosidase-like_sf"/>
</dbReference>
<dbReference type="SUPFAM" id="SSF48208">
    <property type="entry name" value="Six-hairpin glycosidases"/>
    <property type="match status" value="1"/>
</dbReference>
<dbReference type="GO" id="GO:0004555">
    <property type="term" value="F:alpha,alpha-trehalase activity"/>
    <property type="evidence" value="ECO:0007669"/>
    <property type="project" value="InterPro"/>
</dbReference>
<comment type="caution">
    <text evidence="2">The sequence shown here is derived from an EMBL/GenBank/DDBJ whole genome shotgun (WGS) entry which is preliminary data.</text>
</comment>
<dbReference type="Proteomes" id="UP000248926">
    <property type="component" value="Unassembled WGS sequence"/>
</dbReference>
<dbReference type="InterPro" id="IPR008928">
    <property type="entry name" value="6-hairpin_glycosidase_sf"/>
</dbReference>
<feature type="chain" id="PRO_5016356004" evidence="1">
    <location>
        <begin position="40"/>
        <end position="577"/>
    </location>
</feature>
<dbReference type="InterPro" id="IPR001661">
    <property type="entry name" value="Glyco_hydro_37"/>
</dbReference>
<evidence type="ECO:0000313" key="3">
    <source>
        <dbReference type="Proteomes" id="UP000248926"/>
    </source>
</evidence>
<sequence length="577" mass="63959">MTSPHRSSPRPGTSSLQRSIGRRLSVLALTCAFAATSMAATPDPAKTRAYIDHAWTTLTRSQEDCAALVDTKVTSHPVLYMPADLPVPPQVADVGKRCGVDVRPLPHKVQQLGDIDTNALPQQGLLYLPHPYVVPGGFFNEMYGWDSYFILLGLVADHRIEMAKNMVDNALFEVEHYGGVLNANRTYYLSRSQPPFLTRMMVAVLDDPKGFPDADARLQWLTRAYPLAVRNYEIWTRPEHRAGDTGLARYYDLGNGPVLEAKDSEYYKGVIRWLRAHPSQDPGYLLKASEHPDDAEAAKLKDSSCDVRASKVCEGAWVDGYRLTADYYHGDRAMRESGFDTNAHFGPFGGSTHHYADVSLNSLLYRYELDLHDLAMQLGKAGDAERWAHAAETRRQAMDRYLWRPDAGMYRDYDFVAGKPSPYPYVTTFYPLWAGTATAQQAASVRGKLSIFERKGGLSMDDRPAGVQWGAPFGWAPTNWLAVAGLDAYGFHDDARRIAGKFMATVDQGLADDGTIREKYNMELGNADVKVSAGYSENVVGFGWTNGVYLMMQQVVSGTARKTATTPAETATPEKLP</sequence>
<dbReference type="RefSeq" id="WP_111984142.1">
    <property type="nucleotide sequence ID" value="NZ_NFZS01000004.1"/>
</dbReference>
<gene>
    <name evidence="2" type="ORF">CA260_16650</name>
</gene>
<name>A0A328P0B7_9GAMM</name>
<dbReference type="AlphaFoldDB" id="A0A328P0B7"/>
<dbReference type="PANTHER" id="PTHR23403">
    <property type="entry name" value="TREHALASE"/>
    <property type="match status" value="1"/>
</dbReference>
<proteinExistence type="predicted"/>
<organism evidence="2 3">
    <name type="scientific">Dyella jiangningensis</name>
    <dbReference type="NCBI Taxonomy" id="1379159"/>
    <lineage>
        <taxon>Bacteria</taxon>
        <taxon>Pseudomonadati</taxon>
        <taxon>Pseudomonadota</taxon>
        <taxon>Gammaproteobacteria</taxon>
        <taxon>Lysobacterales</taxon>
        <taxon>Rhodanobacteraceae</taxon>
        <taxon>Dyella</taxon>
    </lineage>
</organism>
<keyword evidence="3" id="KW-1185">Reference proteome</keyword>
<dbReference type="OrthoDB" id="106887at2"/>
<feature type="signal peptide" evidence="1">
    <location>
        <begin position="1"/>
        <end position="39"/>
    </location>
</feature>
<dbReference type="GO" id="GO:0005993">
    <property type="term" value="P:trehalose catabolic process"/>
    <property type="evidence" value="ECO:0007669"/>
    <property type="project" value="TreeGrafter"/>
</dbReference>
<evidence type="ECO:0000313" key="2">
    <source>
        <dbReference type="EMBL" id="RAO75677.1"/>
    </source>
</evidence>
<accession>A0A328P0B7</accession>
<dbReference type="EMBL" id="NFZS01000004">
    <property type="protein sequence ID" value="RAO75677.1"/>
    <property type="molecule type" value="Genomic_DNA"/>
</dbReference>
<evidence type="ECO:0000256" key="1">
    <source>
        <dbReference type="SAM" id="SignalP"/>
    </source>
</evidence>
<dbReference type="Pfam" id="PF01204">
    <property type="entry name" value="Trehalase"/>
    <property type="match status" value="1"/>
</dbReference>